<dbReference type="Pfam" id="PF00027">
    <property type="entry name" value="cNMP_binding"/>
    <property type="match status" value="2"/>
</dbReference>
<evidence type="ECO:0000313" key="5">
    <source>
        <dbReference type="EMBL" id="VEL35439.1"/>
    </source>
</evidence>
<dbReference type="GO" id="GO:0005829">
    <property type="term" value="C:cytosol"/>
    <property type="evidence" value="ECO:0007669"/>
    <property type="project" value="TreeGrafter"/>
</dbReference>
<accession>A0A3S5BQY2</accession>
<dbReference type="PANTHER" id="PTHR11635:SF152">
    <property type="entry name" value="CAMP-DEPENDENT PROTEIN KINASE TYPE I REGULATORY SUBUNIT-RELATED"/>
    <property type="match status" value="1"/>
</dbReference>
<reference evidence="5" key="1">
    <citation type="submission" date="2018-11" db="EMBL/GenBank/DDBJ databases">
        <authorList>
            <consortium name="Pathogen Informatics"/>
        </authorList>
    </citation>
    <scope>NUCLEOTIDE SEQUENCE</scope>
</reference>
<dbReference type="InterPro" id="IPR018490">
    <property type="entry name" value="cNMP-bd_dom_sf"/>
</dbReference>
<dbReference type="PROSITE" id="PS00888">
    <property type="entry name" value="CNMP_BINDING_1"/>
    <property type="match status" value="1"/>
</dbReference>
<gene>
    <name evidence="5" type="ORF">PXEA_LOCUS28879</name>
</gene>
<dbReference type="InterPro" id="IPR018488">
    <property type="entry name" value="cNMP-bd_CS"/>
</dbReference>
<feature type="domain" description="Cyclic nucleotide-binding" evidence="4">
    <location>
        <begin position="22"/>
        <end position="97"/>
    </location>
</feature>
<dbReference type="PROSITE" id="PS00889">
    <property type="entry name" value="CNMP_BINDING_2"/>
    <property type="match status" value="1"/>
</dbReference>
<evidence type="ECO:0000256" key="2">
    <source>
        <dbReference type="ARBA" id="ARBA00022566"/>
    </source>
</evidence>
<dbReference type="GO" id="GO:0030552">
    <property type="term" value="F:cAMP binding"/>
    <property type="evidence" value="ECO:0007669"/>
    <property type="project" value="UniProtKB-KW"/>
</dbReference>
<proteinExistence type="inferred from homology"/>
<dbReference type="GO" id="GO:0034236">
    <property type="term" value="F:protein kinase A catalytic subunit binding"/>
    <property type="evidence" value="ECO:0007669"/>
    <property type="project" value="TreeGrafter"/>
</dbReference>
<evidence type="ECO:0000256" key="3">
    <source>
        <dbReference type="ARBA" id="ARBA00023149"/>
    </source>
</evidence>
<sequence length="154" mass="17435">MLIIYTFTKHHSHESTRILASLSSGTYEAYVDGKCVYTYKDSGSFGELALMYNTSRAATIIAKTDGILWHMDRNTFRRIVLVYAFRKRCLYEELLRSVPMLAPLSNYELANLADALASRTFEDGEQIIKQGEPGEEMYFVEEGNVRIAVSSQVG</sequence>
<comment type="caution">
    <text evidence="5">The sequence shown here is derived from an EMBL/GenBank/DDBJ whole genome shotgun (WGS) entry which is preliminary data.</text>
</comment>
<feature type="domain" description="Cyclic nucleotide-binding" evidence="4">
    <location>
        <begin position="100"/>
        <end position="154"/>
    </location>
</feature>
<dbReference type="InterPro" id="IPR000595">
    <property type="entry name" value="cNMP-bd_dom"/>
</dbReference>
<keyword evidence="2" id="KW-0116">cAMP-binding</keyword>
<keyword evidence="2" id="KW-0547">Nucleotide-binding</keyword>
<dbReference type="Gene3D" id="2.60.120.10">
    <property type="entry name" value="Jelly Rolls"/>
    <property type="match status" value="2"/>
</dbReference>
<dbReference type="SUPFAM" id="SSF51206">
    <property type="entry name" value="cAMP-binding domain-like"/>
    <property type="match status" value="2"/>
</dbReference>
<organism evidence="5 6">
    <name type="scientific">Protopolystoma xenopodis</name>
    <dbReference type="NCBI Taxonomy" id="117903"/>
    <lineage>
        <taxon>Eukaryota</taxon>
        <taxon>Metazoa</taxon>
        <taxon>Spiralia</taxon>
        <taxon>Lophotrochozoa</taxon>
        <taxon>Platyhelminthes</taxon>
        <taxon>Monogenea</taxon>
        <taxon>Polyopisthocotylea</taxon>
        <taxon>Polystomatidea</taxon>
        <taxon>Polystomatidae</taxon>
        <taxon>Protopolystoma</taxon>
    </lineage>
</organism>
<dbReference type="AlphaFoldDB" id="A0A3S5BQY2"/>
<dbReference type="OrthoDB" id="417078at2759"/>
<dbReference type="GO" id="GO:0004862">
    <property type="term" value="F:cAMP-dependent protein kinase inhibitor activity"/>
    <property type="evidence" value="ECO:0007669"/>
    <property type="project" value="TreeGrafter"/>
</dbReference>
<dbReference type="CDD" id="cd00038">
    <property type="entry name" value="CAP_ED"/>
    <property type="match status" value="2"/>
</dbReference>
<dbReference type="PANTHER" id="PTHR11635">
    <property type="entry name" value="CAMP-DEPENDENT PROTEIN KINASE REGULATORY CHAIN"/>
    <property type="match status" value="1"/>
</dbReference>
<evidence type="ECO:0000313" key="6">
    <source>
        <dbReference type="Proteomes" id="UP000784294"/>
    </source>
</evidence>
<keyword evidence="6" id="KW-1185">Reference proteome</keyword>
<protein>
    <recommendedName>
        <fullName evidence="4">Cyclic nucleotide-binding domain-containing protein</fullName>
    </recommendedName>
</protein>
<dbReference type="InterPro" id="IPR050503">
    <property type="entry name" value="cAMP-dep_PK_reg_su-like"/>
</dbReference>
<dbReference type="PROSITE" id="PS50042">
    <property type="entry name" value="CNMP_BINDING_3"/>
    <property type="match status" value="2"/>
</dbReference>
<dbReference type="EMBL" id="CAAALY010249853">
    <property type="protein sequence ID" value="VEL35439.1"/>
    <property type="molecule type" value="Genomic_DNA"/>
</dbReference>
<keyword evidence="3" id="KW-0114">cAMP</keyword>
<evidence type="ECO:0000259" key="4">
    <source>
        <dbReference type="PROSITE" id="PS50042"/>
    </source>
</evidence>
<dbReference type="InterPro" id="IPR014710">
    <property type="entry name" value="RmlC-like_jellyroll"/>
</dbReference>
<evidence type="ECO:0000256" key="1">
    <source>
        <dbReference type="ARBA" id="ARBA00005753"/>
    </source>
</evidence>
<dbReference type="GO" id="GO:0005952">
    <property type="term" value="C:cAMP-dependent protein kinase complex"/>
    <property type="evidence" value="ECO:0007669"/>
    <property type="project" value="InterPro"/>
</dbReference>
<dbReference type="Proteomes" id="UP000784294">
    <property type="component" value="Unassembled WGS sequence"/>
</dbReference>
<comment type="similarity">
    <text evidence="1">Belongs to the cAMP-dependent kinase regulatory chain family.</text>
</comment>
<name>A0A3S5BQY2_9PLAT</name>